<reference evidence="2" key="1">
    <citation type="submission" date="2014-08" db="EMBL/GenBank/DDBJ databases">
        <authorList>
            <person name="Moulin L."/>
        </authorList>
    </citation>
    <scope>NUCLEOTIDE SEQUENCE [LARGE SCALE GENOMIC DNA]</scope>
</reference>
<evidence type="ECO:0000313" key="1">
    <source>
        <dbReference type="EMBL" id="CDX26734.1"/>
    </source>
</evidence>
<proteinExistence type="predicted"/>
<accession>A0A090E9W4</accession>
<dbReference type="EMBL" id="CCMZ01000056">
    <property type="protein sequence ID" value="CDX26734.1"/>
    <property type="molecule type" value="Genomic_DNA"/>
</dbReference>
<organism evidence="1 2">
    <name type="scientific">Mesorhizobium plurifarium</name>
    <dbReference type="NCBI Taxonomy" id="69974"/>
    <lineage>
        <taxon>Bacteria</taxon>
        <taxon>Pseudomonadati</taxon>
        <taxon>Pseudomonadota</taxon>
        <taxon>Alphaproteobacteria</taxon>
        <taxon>Hyphomicrobiales</taxon>
        <taxon>Phyllobacteriaceae</taxon>
        <taxon>Mesorhizobium</taxon>
    </lineage>
</organism>
<sequence length="145" mass="15904">MEGANERAVSIGCFGQHGEGEMSKQRAVTILNEAGDQTIVWDESSDERMTEIIRKKMEQGVIFFIVEPRFFGLLPSKKTPLTDADEARKHRALAIRDEDFARFVGEGGGGVVKTPDKPVATVRKAKTAEEVAKNESVGVRPMRGG</sequence>
<dbReference type="Proteomes" id="UP000045285">
    <property type="component" value="Unassembled WGS sequence"/>
</dbReference>
<keyword evidence="2" id="KW-1185">Reference proteome</keyword>
<gene>
    <name evidence="1" type="ORF">MPL3356_60523</name>
</gene>
<dbReference type="AlphaFoldDB" id="A0A090E9W4"/>
<name>A0A090E9W4_MESPL</name>
<evidence type="ECO:0000313" key="2">
    <source>
        <dbReference type="Proteomes" id="UP000045285"/>
    </source>
</evidence>
<protein>
    <submittedName>
        <fullName evidence="1">Uncharacterized protein</fullName>
    </submittedName>
</protein>